<dbReference type="RefSeq" id="WP_170165716.1">
    <property type="nucleotide sequence ID" value="NZ_RBXT01000001.1"/>
</dbReference>
<sequence>MARDTRSRTRPLAAVAAATAVALTAAACSSSTGGSASGGASSSGGTGVKGGTLNMLGSGDVDYMDPNISYYSIGYLSLRMWSRQLFTYPAQQGKTTTAVPDLATAMPTSGNGISADGKMYTISLRKGAMWDTSPARQVTAADVVRGVKRTCNPSHPFGGLPDYESLIVGMQSFCDGFAKVAQNPSAVASYVEKTALPGVVAKDDLTVQFTLTSPASYFVDLLTLPAFSPAPKEWDAYLPASSQLAQNTLSDGPYKVDSYTPTQKITFSRNPAWSASSDPIRKAWVDKVVVNETVTQDSAQQQLETGTPSADMEFDNFPPASQLPGLIAKKDPNLTLGPTASSNPYIVFNVKSPNNNSALADVKVRQALEYAINRSDILQVIGGPTLNPPLTHVLPSSVVGGATDFDPYPYDPNKAKSMLAAAGFPNGITVKMLYRNASEGSSKTFQTVQQDLSKAGITVQGVPSPTADFYTKYLQVPATAQRGVWDLAVAGWGADWYGDAALSFFKPLFSGSPSFPPVGSNFGYYDSSTVNALIDKAASASTQSQAATLWAQADHQVMADAPFFPITNPQQANYHASQVQGTVYVPALQNYDPTNVWLSAGQQGG</sequence>
<reference evidence="3 4" key="1">
    <citation type="submission" date="2018-10" db="EMBL/GenBank/DDBJ databases">
        <title>Sequencing the genomes of 1000 actinobacteria strains.</title>
        <authorList>
            <person name="Klenk H.-P."/>
        </authorList>
    </citation>
    <scope>NUCLEOTIDE SEQUENCE [LARGE SCALE GENOMIC DNA]</scope>
    <source>
        <strain evidence="3 4">DSM 44267</strain>
    </source>
</reference>
<feature type="chain" id="PRO_5019716204" evidence="1">
    <location>
        <begin position="28"/>
        <end position="605"/>
    </location>
</feature>
<dbReference type="GO" id="GO:0042597">
    <property type="term" value="C:periplasmic space"/>
    <property type="evidence" value="ECO:0007669"/>
    <property type="project" value="UniProtKB-ARBA"/>
</dbReference>
<dbReference type="PANTHER" id="PTHR30290:SF83">
    <property type="entry name" value="ABC TRANSPORTER SUBSTRATE-BINDING PROTEIN"/>
    <property type="match status" value="1"/>
</dbReference>
<keyword evidence="4" id="KW-1185">Reference proteome</keyword>
<dbReference type="SUPFAM" id="SSF53850">
    <property type="entry name" value="Periplasmic binding protein-like II"/>
    <property type="match status" value="1"/>
</dbReference>
<dbReference type="PIRSF" id="PIRSF002741">
    <property type="entry name" value="MppA"/>
    <property type="match status" value="1"/>
</dbReference>
<dbReference type="Gene3D" id="3.40.190.10">
    <property type="entry name" value="Periplasmic binding protein-like II"/>
    <property type="match status" value="1"/>
</dbReference>
<dbReference type="PANTHER" id="PTHR30290">
    <property type="entry name" value="PERIPLASMIC BINDING COMPONENT OF ABC TRANSPORTER"/>
    <property type="match status" value="1"/>
</dbReference>
<evidence type="ECO:0000256" key="1">
    <source>
        <dbReference type="SAM" id="SignalP"/>
    </source>
</evidence>
<dbReference type="PROSITE" id="PS51257">
    <property type="entry name" value="PROKAR_LIPOPROTEIN"/>
    <property type="match status" value="1"/>
</dbReference>
<evidence type="ECO:0000313" key="4">
    <source>
        <dbReference type="Proteomes" id="UP000278440"/>
    </source>
</evidence>
<feature type="signal peptide" evidence="1">
    <location>
        <begin position="1"/>
        <end position="27"/>
    </location>
</feature>
<dbReference type="GO" id="GO:0015833">
    <property type="term" value="P:peptide transport"/>
    <property type="evidence" value="ECO:0007669"/>
    <property type="project" value="TreeGrafter"/>
</dbReference>
<dbReference type="CDD" id="cd08506">
    <property type="entry name" value="PBP2_clavulanate_OppA2"/>
    <property type="match status" value="1"/>
</dbReference>
<name>A0A495XZ86_9MICO</name>
<evidence type="ECO:0000313" key="3">
    <source>
        <dbReference type="EMBL" id="RKT78036.1"/>
    </source>
</evidence>
<dbReference type="Gene3D" id="3.10.105.10">
    <property type="entry name" value="Dipeptide-binding Protein, Domain 3"/>
    <property type="match status" value="1"/>
</dbReference>
<dbReference type="EMBL" id="RBXT01000001">
    <property type="protein sequence ID" value="RKT78036.1"/>
    <property type="molecule type" value="Genomic_DNA"/>
</dbReference>
<dbReference type="Proteomes" id="UP000278440">
    <property type="component" value="Unassembled WGS sequence"/>
</dbReference>
<protein>
    <submittedName>
        <fullName evidence="3">Peptide/nickel transport system substrate-binding protein</fullName>
    </submittedName>
</protein>
<gene>
    <name evidence="3" type="ORF">DFJ68_1471</name>
</gene>
<dbReference type="AlphaFoldDB" id="A0A495XZ86"/>
<dbReference type="InterPro" id="IPR000914">
    <property type="entry name" value="SBP_5_dom"/>
</dbReference>
<dbReference type="GO" id="GO:0043190">
    <property type="term" value="C:ATP-binding cassette (ABC) transporter complex"/>
    <property type="evidence" value="ECO:0007669"/>
    <property type="project" value="InterPro"/>
</dbReference>
<proteinExistence type="predicted"/>
<organism evidence="3 4">
    <name type="scientific">Terracoccus luteus</name>
    <dbReference type="NCBI Taxonomy" id="53356"/>
    <lineage>
        <taxon>Bacteria</taxon>
        <taxon>Bacillati</taxon>
        <taxon>Actinomycetota</taxon>
        <taxon>Actinomycetes</taxon>
        <taxon>Micrococcales</taxon>
        <taxon>Intrasporangiaceae</taxon>
        <taxon>Terracoccus</taxon>
    </lineage>
</organism>
<accession>A0A495XZ86</accession>
<dbReference type="Pfam" id="PF00496">
    <property type="entry name" value="SBP_bac_5"/>
    <property type="match status" value="1"/>
</dbReference>
<keyword evidence="1" id="KW-0732">Signal</keyword>
<dbReference type="InterPro" id="IPR039424">
    <property type="entry name" value="SBP_5"/>
</dbReference>
<feature type="domain" description="Solute-binding protein family 5" evidence="2">
    <location>
        <begin position="98"/>
        <end position="510"/>
    </location>
</feature>
<comment type="caution">
    <text evidence="3">The sequence shown here is derived from an EMBL/GenBank/DDBJ whole genome shotgun (WGS) entry which is preliminary data.</text>
</comment>
<dbReference type="InterPro" id="IPR030678">
    <property type="entry name" value="Peptide/Ni-bd"/>
</dbReference>
<dbReference type="GO" id="GO:1904680">
    <property type="term" value="F:peptide transmembrane transporter activity"/>
    <property type="evidence" value="ECO:0007669"/>
    <property type="project" value="TreeGrafter"/>
</dbReference>
<evidence type="ECO:0000259" key="2">
    <source>
        <dbReference type="Pfam" id="PF00496"/>
    </source>
</evidence>